<keyword evidence="2" id="KW-1185">Reference proteome</keyword>
<evidence type="ECO:0000313" key="2">
    <source>
        <dbReference type="Proteomes" id="UP000247498"/>
    </source>
</evidence>
<dbReference type="Proteomes" id="UP000247498">
    <property type="component" value="Unassembled WGS sequence"/>
</dbReference>
<comment type="caution">
    <text evidence="1">The sequence shown here is derived from an EMBL/GenBank/DDBJ whole genome shotgun (WGS) entry which is preliminary data.</text>
</comment>
<dbReference type="InParanoid" id="A0A2V0NM47"/>
<gene>
    <name evidence="1" type="ORF">Rsub_01251</name>
</gene>
<sequence>MSLGAFLRKWTFREPVLCWTGYWCLAGLTVPFAVKWAVESSRTPEPKQPPSTREMLEFIRDQHRKQQQGAAQQ</sequence>
<dbReference type="EMBL" id="BDRX01000005">
    <property type="protein sequence ID" value="GBF88536.1"/>
    <property type="molecule type" value="Genomic_DNA"/>
</dbReference>
<reference evidence="1 2" key="1">
    <citation type="journal article" date="2018" name="Sci. Rep.">
        <title>Raphidocelis subcapitata (=Pseudokirchneriella subcapitata) provides an insight into genome evolution and environmental adaptations in the Sphaeropleales.</title>
        <authorList>
            <person name="Suzuki S."/>
            <person name="Yamaguchi H."/>
            <person name="Nakajima N."/>
            <person name="Kawachi M."/>
        </authorList>
    </citation>
    <scope>NUCLEOTIDE SEQUENCE [LARGE SCALE GENOMIC DNA]</scope>
    <source>
        <strain evidence="1 2">NIES-35</strain>
    </source>
</reference>
<protein>
    <submittedName>
        <fullName evidence="1">Uncharacterized protein</fullName>
    </submittedName>
</protein>
<accession>A0A2V0NM47</accession>
<dbReference type="OrthoDB" id="527960at2759"/>
<organism evidence="1 2">
    <name type="scientific">Raphidocelis subcapitata</name>
    <dbReference type="NCBI Taxonomy" id="307507"/>
    <lineage>
        <taxon>Eukaryota</taxon>
        <taxon>Viridiplantae</taxon>
        <taxon>Chlorophyta</taxon>
        <taxon>core chlorophytes</taxon>
        <taxon>Chlorophyceae</taxon>
        <taxon>CS clade</taxon>
        <taxon>Sphaeropleales</taxon>
        <taxon>Selenastraceae</taxon>
        <taxon>Raphidocelis</taxon>
    </lineage>
</organism>
<name>A0A2V0NM47_9CHLO</name>
<proteinExistence type="predicted"/>
<dbReference type="AlphaFoldDB" id="A0A2V0NM47"/>
<evidence type="ECO:0000313" key="1">
    <source>
        <dbReference type="EMBL" id="GBF88536.1"/>
    </source>
</evidence>